<feature type="compositionally biased region" description="Basic and acidic residues" evidence="1">
    <location>
        <begin position="77"/>
        <end position="91"/>
    </location>
</feature>
<feature type="region of interest" description="Disordered" evidence="1">
    <location>
        <begin position="61"/>
        <end position="164"/>
    </location>
</feature>
<proteinExistence type="predicted"/>
<feature type="compositionally biased region" description="Acidic residues" evidence="1">
    <location>
        <begin position="98"/>
        <end position="113"/>
    </location>
</feature>
<feature type="region of interest" description="Disordered" evidence="1">
    <location>
        <begin position="417"/>
        <end position="449"/>
    </location>
</feature>
<dbReference type="EMBL" id="MU005588">
    <property type="protein sequence ID" value="KAF2682219.1"/>
    <property type="molecule type" value="Genomic_DNA"/>
</dbReference>
<accession>A0A6G1IWF7</accession>
<name>A0A6G1IWF7_9PLEO</name>
<organism evidence="2 3">
    <name type="scientific">Lentithecium fluviatile CBS 122367</name>
    <dbReference type="NCBI Taxonomy" id="1168545"/>
    <lineage>
        <taxon>Eukaryota</taxon>
        <taxon>Fungi</taxon>
        <taxon>Dikarya</taxon>
        <taxon>Ascomycota</taxon>
        <taxon>Pezizomycotina</taxon>
        <taxon>Dothideomycetes</taxon>
        <taxon>Pleosporomycetidae</taxon>
        <taxon>Pleosporales</taxon>
        <taxon>Massarineae</taxon>
        <taxon>Lentitheciaceae</taxon>
        <taxon>Lentithecium</taxon>
    </lineage>
</organism>
<evidence type="ECO:0000313" key="2">
    <source>
        <dbReference type="EMBL" id="KAF2682219.1"/>
    </source>
</evidence>
<feature type="compositionally biased region" description="Basic and acidic residues" evidence="1">
    <location>
        <begin position="143"/>
        <end position="164"/>
    </location>
</feature>
<keyword evidence="3" id="KW-1185">Reference proteome</keyword>
<dbReference type="AlphaFoldDB" id="A0A6G1IWF7"/>
<gene>
    <name evidence="2" type="ORF">K458DRAFT_391245</name>
</gene>
<dbReference type="Proteomes" id="UP000799291">
    <property type="component" value="Unassembled WGS sequence"/>
</dbReference>
<evidence type="ECO:0000256" key="1">
    <source>
        <dbReference type="SAM" id="MobiDB-lite"/>
    </source>
</evidence>
<sequence length="554" mass="62316">MSPSTDQRGLSVAFADVLDPNDRFYPTHKAILQKTLYIVCRLAAAYLPLELRSGKGISAFPADHDTEMSEAPEDQTDEAKHASQGTEDHAWDGNSEMSSDDDSVSLSDDDEDLGTSFDSVDSKDEEEYKKDSKSEFGNGQSPLRHEVKPRDILKKKYEEEKKRTNGNECAANGAEMMPQKTIRNKKSRKDDVGNALDSTCTRFATTLSQLEVKAFPESMNLVDETNLHKIEGGLIPLATLERSSHPTFKCLVCSQDITDLQEPELYNHVLECLMALDKLTYPTCDTDVLESFKATEEVINHIKSCMRRIVQDNSQRSAATREEVEMSGSEAKKSVEELYGDTPLPAPEPMLKYAMDAISDWEECDMGDSISETEVDQTHLCALCGFNAREITVPERVDHFNDCWSLRGIRIFTPRTPFQGGTPRLRARSPPRLSRPSPFQENKDFLQLPNMPDQTSTDVPKSSCPFCFKNLSDHRVNHALQHRAMCLHSSSRDCPICTKFLSMEGNERQDSLWHLQNCQAGTIGNESWFEKDDFEGLYASRCAMTEVMEKVVGK</sequence>
<reference evidence="2" key="1">
    <citation type="journal article" date="2020" name="Stud. Mycol.">
        <title>101 Dothideomycetes genomes: a test case for predicting lifestyles and emergence of pathogens.</title>
        <authorList>
            <person name="Haridas S."/>
            <person name="Albert R."/>
            <person name="Binder M."/>
            <person name="Bloem J."/>
            <person name="Labutti K."/>
            <person name="Salamov A."/>
            <person name="Andreopoulos B."/>
            <person name="Baker S."/>
            <person name="Barry K."/>
            <person name="Bills G."/>
            <person name="Bluhm B."/>
            <person name="Cannon C."/>
            <person name="Castanera R."/>
            <person name="Culley D."/>
            <person name="Daum C."/>
            <person name="Ezra D."/>
            <person name="Gonzalez J."/>
            <person name="Henrissat B."/>
            <person name="Kuo A."/>
            <person name="Liang C."/>
            <person name="Lipzen A."/>
            <person name="Lutzoni F."/>
            <person name="Magnuson J."/>
            <person name="Mondo S."/>
            <person name="Nolan M."/>
            <person name="Ohm R."/>
            <person name="Pangilinan J."/>
            <person name="Park H.-J."/>
            <person name="Ramirez L."/>
            <person name="Alfaro M."/>
            <person name="Sun H."/>
            <person name="Tritt A."/>
            <person name="Yoshinaga Y."/>
            <person name="Zwiers L.-H."/>
            <person name="Turgeon B."/>
            <person name="Goodwin S."/>
            <person name="Spatafora J."/>
            <person name="Crous P."/>
            <person name="Grigoriev I."/>
        </authorList>
    </citation>
    <scope>NUCLEOTIDE SEQUENCE</scope>
    <source>
        <strain evidence="2">CBS 122367</strain>
    </source>
</reference>
<protein>
    <submittedName>
        <fullName evidence="2">Uncharacterized protein</fullName>
    </submittedName>
</protein>
<feature type="compositionally biased region" description="Low complexity" evidence="1">
    <location>
        <begin position="428"/>
        <end position="438"/>
    </location>
</feature>
<feature type="compositionally biased region" description="Basic and acidic residues" evidence="1">
    <location>
        <begin position="120"/>
        <end position="134"/>
    </location>
</feature>
<evidence type="ECO:0000313" key="3">
    <source>
        <dbReference type="Proteomes" id="UP000799291"/>
    </source>
</evidence>